<comment type="caution">
    <text evidence="5">The sequence shown here is derived from an EMBL/GenBank/DDBJ whole genome shotgun (WGS) entry which is preliminary data.</text>
</comment>
<dbReference type="GO" id="GO:0016042">
    <property type="term" value="P:lipid catabolic process"/>
    <property type="evidence" value="ECO:0007669"/>
    <property type="project" value="UniProtKB-KW"/>
</dbReference>
<evidence type="ECO:0000256" key="4">
    <source>
        <dbReference type="SAM" id="MobiDB-lite"/>
    </source>
</evidence>
<feature type="compositionally biased region" description="Low complexity" evidence="4">
    <location>
        <begin position="63"/>
        <end position="74"/>
    </location>
</feature>
<dbReference type="SUPFAM" id="SSF53474">
    <property type="entry name" value="alpha/beta-Hydrolases"/>
    <property type="match status" value="1"/>
</dbReference>
<dbReference type="AlphaFoldDB" id="A0A853BI09"/>
<protein>
    <submittedName>
        <fullName evidence="5">Dienelactone hydrolase</fullName>
    </submittedName>
</protein>
<evidence type="ECO:0000313" key="5">
    <source>
        <dbReference type="EMBL" id="NYI94166.1"/>
    </source>
</evidence>
<keyword evidence="6" id="KW-1185">Reference proteome</keyword>
<dbReference type="Gene3D" id="3.40.50.1820">
    <property type="entry name" value="alpha/beta hydrolase"/>
    <property type="match status" value="1"/>
</dbReference>
<dbReference type="Pfam" id="PF03403">
    <property type="entry name" value="PAF-AH_p_II"/>
    <property type="match status" value="1"/>
</dbReference>
<evidence type="ECO:0000256" key="1">
    <source>
        <dbReference type="ARBA" id="ARBA00022801"/>
    </source>
</evidence>
<name>A0A853BI09_9ACTN</name>
<proteinExistence type="predicted"/>
<accession>A0A853BI09</accession>
<keyword evidence="1 5" id="KW-0378">Hydrolase</keyword>
<evidence type="ECO:0000313" key="6">
    <source>
        <dbReference type="Proteomes" id="UP000575985"/>
    </source>
</evidence>
<dbReference type="PANTHER" id="PTHR10272:SF0">
    <property type="entry name" value="PLATELET-ACTIVATING FACTOR ACETYLHYDROLASE"/>
    <property type="match status" value="1"/>
</dbReference>
<feature type="region of interest" description="Disordered" evidence="4">
    <location>
        <begin position="52"/>
        <end position="78"/>
    </location>
</feature>
<dbReference type="Proteomes" id="UP000575985">
    <property type="component" value="Unassembled WGS sequence"/>
</dbReference>
<gene>
    <name evidence="5" type="ORF">HNR12_000443</name>
</gene>
<evidence type="ECO:0000256" key="2">
    <source>
        <dbReference type="ARBA" id="ARBA00022963"/>
    </source>
</evidence>
<dbReference type="GO" id="GO:0003847">
    <property type="term" value="F:1-alkyl-2-acetylglycerophosphocholine esterase activity"/>
    <property type="evidence" value="ECO:0007669"/>
    <property type="project" value="TreeGrafter"/>
</dbReference>
<sequence>MLTAPTPPAGRPRSARPRATAARLARGIALLAAATAAAGAAAVPAAADTAPAADQAGAGGGAPAALLAPTGPRTVGTTTLHLTDESRADIWHPDAAVRELMVTVWYPAARPTGHRADYMTPAESAATVESLGLDLPDDTFSEIRTHSFTDAPVRATRGGWPMVLLSPGAGNSRTTLTTLAEDLASHGYVAVGVDHAYEAGPVEFPGGRVLGCDACAQDRWPEGTRNRAADVSFVIDELTGPDAVWPGGRRVDTDRIGMAGHSAGGSAAAEVLRTDDRVGAGLNFDGPYYAPALEEGVEGPLGLIAGEPQPFGDSQEAMWPRQTGWRQWLVLTGSAHSSATDRGVLVDRLGLRDQIPAEDIANQYGTGDPEHLLRIVREYTTAFFTQHLRGSDQPVVRDPSGVHPELVVIGDEQG</sequence>
<feature type="compositionally biased region" description="Pro residues" evidence="4">
    <location>
        <begin position="1"/>
        <end position="10"/>
    </location>
</feature>
<reference evidence="5 6" key="1">
    <citation type="submission" date="2020-07" db="EMBL/GenBank/DDBJ databases">
        <title>Sequencing the genomes of 1000 actinobacteria strains.</title>
        <authorList>
            <person name="Klenk H.-P."/>
        </authorList>
    </citation>
    <scope>NUCLEOTIDE SEQUENCE [LARGE SCALE GENOMIC DNA]</scope>
    <source>
        <strain evidence="5 6">DSM 45927</strain>
    </source>
</reference>
<keyword evidence="2" id="KW-0442">Lipid degradation</keyword>
<evidence type="ECO:0000256" key="3">
    <source>
        <dbReference type="ARBA" id="ARBA00023098"/>
    </source>
</evidence>
<organism evidence="5 6">
    <name type="scientific">Streptomonospora nanhaiensis</name>
    <dbReference type="NCBI Taxonomy" id="1323731"/>
    <lineage>
        <taxon>Bacteria</taxon>
        <taxon>Bacillati</taxon>
        <taxon>Actinomycetota</taxon>
        <taxon>Actinomycetes</taxon>
        <taxon>Streptosporangiales</taxon>
        <taxon>Nocardiopsidaceae</taxon>
        <taxon>Streptomonospora</taxon>
    </lineage>
</organism>
<dbReference type="InterPro" id="IPR029058">
    <property type="entry name" value="AB_hydrolase_fold"/>
</dbReference>
<dbReference type="EMBL" id="JACCFO010000001">
    <property type="protein sequence ID" value="NYI94166.1"/>
    <property type="molecule type" value="Genomic_DNA"/>
</dbReference>
<feature type="region of interest" description="Disordered" evidence="4">
    <location>
        <begin position="1"/>
        <end position="20"/>
    </location>
</feature>
<dbReference type="RefSeq" id="WP_246424981.1">
    <property type="nucleotide sequence ID" value="NZ_JACCFO010000001.1"/>
</dbReference>
<dbReference type="PANTHER" id="PTHR10272">
    <property type="entry name" value="PLATELET-ACTIVATING FACTOR ACETYLHYDROLASE"/>
    <property type="match status" value="1"/>
</dbReference>
<keyword evidence="3" id="KW-0443">Lipid metabolism</keyword>